<dbReference type="Proteomes" id="UP000262882">
    <property type="component" value="Unassembled WGS sequence"/>
</dbReference>
<keyword evidence="2" id="KW-1133">Transmembrane helix</keyword>
<keyword evidence="2" id="KW-0472">Membrane</keyword>
<dbReference type="EMBL" id="QVNQ01000006">
    <property type="protein sequence ID" value="RFS83310.1"/>
    <property type="molecule type" value="Genomic_DNA"/>
</dbReference>
<sequence>MGLDAERDPGGSRLDPYRRRRAVALACVLGVVGALVWACAGDPGSEEPVRQAGAVADATSAPPPTAMPTVTVTTTTTPKPAGDGGPCRARDLVVNLSGARDAYVGRDRPEFRVTVVNMGGGSCVFDRGSVDVRVTSGSDRIWSSAECRRGEASGATSKATLRRGIPLVENVVWNRGRGCGRGTAARPGTYVADLRGHEVKRQVFHLR</sequence>
<evidence type="ECO:0000313" key="4">
    <source>
        <dbReference type="Proteomes" id="UP000262882"/>
    </source>
</evidence>
<protein>
    <recommendedName>
        <fullName evidence="5">DUF4232 domain-containing protein</fullName>
    </recommendedName>
</protein>
<proteinExistence type="predicted"/>
<dbReference type="OrthoDB" id="5189092at2"/>
<evidence type="ECO:0000313" key="3">
    <source>
        <dbReference type="EMBL" id="RFS83310.1"/>
    </source>
</evidence>
<organism evidence="3 4">
    <name type="scientific">Actinomadura spongiicola</name>
    <dbReference type="NCBI Taxonomy" id="2303421"/>
    <lineage>
        <taxon>Bacteria</taxon>
        <taxon>Bacillati</taxon>
        <taxon>Actinomycetota</taxon>
        <taxon>Actinomycetes</taxon>
        <taxon>Streptosporangiales</taxon>
        <taxon>Thermomonosporaceae</taxon>
        <taxon>Actinomadura</taxon>
    </lineage>
</organism>
<comment type="caution">
    <text evidence="3">The sequence shown here is derived from an EMBL/GenBank/DDBJ whole genome shotgun (WGS) entry which is preliminary data.</text>
</comment>
<keyword evidence="4" id="KW-1185">Reference proteome</keyword>
<gene>
    <name evidence="3" type="ORF">D0T12_19770</name>
</gene>
<evidence type="ECO:0000256" key="2">
    <source>
        <dbReference type="SAM" id="Phobius"/>
    </source>
</evidence>
<name>A0A372GD85_9ACTN</name>
<dbReference type="AlphaFoldDB" id="A0A372GD85"/>
<evidence type="ECO:0008006" key="5">
    <source>
        <dbReference type="Google" id="ProtNLM"/>
    </source>
</evidence>
<evidence type="ECO:0000256" key="1">
    <source>
        <dbReference type="SAM" id="MobiDB-lite"/>
    </source>
</evidence>
<reference evidence="3 4" key="1">
    <citation type="submission" date="2018-08" db="EMBL/GenBank/DDBJ databases">
        <title>Actinomadura spongicola sp. nov., isolated from marine sponge Leucetta chagosensis.</title>
        <authorList>
            <person name="Li L."/>
            <person name="Lin H.W."/>
        </authorList>
    </citation>
    <scope>NUCLEOTIDE SEQUENCE [LARGE SCALE GENOMIC DNA]</scope>
    <source>
        <strain evidence="3 4">LHW52907</strain>
    </source>
</reference>
<accession>A0A372GD85</accession>
<feature type="transmembrane region" description="Helical" evidence="2">
    <location>
        <begin position="21"/>
        <end position="38"/>
    </location>
</feature>
<keyword evidence="2" id="KW-0812">Transmembrane</keyword>
<feature type="region of interest" description="Disordered" evidence="1">
    <location>
        <begin position="46"/>
        <end position="71"/>
    </location>
</feature>